<dbReference type="Proteomes" id="UP000070544">
    <property type="component" value="Unassembled WGS sequence"/>
</dbReference>
<dbReference type="GO" id="GO:0005758">
    <property type="term" value="C:mitochondrial intermembrane space"/>
    <property type="evidence" value="ECO:0007669"/>
    <property type="project" value="InterPro"/>
</dbReference>
<dbReference type="PANTHER" id="PTHR31905">
    <property type="entry name" value="COILED-COIL DOMAIN-CONTAINING PROTEIN 58"/>
    <property type="match status" value="1"/>
</dbReference>
<dbReference type="PANTHER" id="PTHR31905:SF2">
    <property type="entry name" value="PROTEIN MIX23"/>
    <property type="match status" value="1"/>
</dbReference>
<dbReference type="AlphaFoldDB" id="A0A139ASH3"/>
<keyword evidence="3" id="KW-1185">Reference proteome</keyword>
<evidence type="ECO:0000313" key="3">
    <source>
        <dbReference type="Proteomes" id="UP000070544"/>
    </source>
</evidence>
<evidence type="ECO:0000313" key="2">
    <source>
        <dbReference type="EMBL" id="KXS19696.1"/>
    </source>
</evidence>
<organism evidence="2 3">
    <name type="scientific">Gonapodya prolifera (strain JEL478)</name>
    <name type="common">Monoblepharis prolifera</name>
    <dbReference type="NCBI Taxonomy" id="1344416"/>
    <lineage>
        <taxon>Eukaryota</taxon>
        <taxon>Fungi</taxon>
        <taxon>Fungi incertae sedis</taxon>
        <taxon>Chytridiomycota</taxon>
        <taxon>Chytridiomycota incertae sedis</taxon>
        <taxon>Monoblepharidomycetes</taxon>
        <taxon>Monoblepharidales</taxon>
        <taxon>Gonapodyaceae</taxon>
        <taxon>Gonapodya</taxon>
    </lineage>
</organism>
<sequence>MDDDADTRATCLNFQFFKLALRDARTIDDRINTRINGLRERSSVSSPSDFRGKCQSLKQELEASEQSRQTFINTCIAYVEEEVQKKREQGQPVLVAETELRLMRSELNVEQILRDKSMRTFSDKCR</sequence>
<dbReference type="EMBL" id="KQ965737">
    <property type="protein sequence ID" value="KXS19696.1"/>
    <property type="molecule type" value="Genomic_DNA"/>
</dbReference>
<dbReference type="OrthoDB" id="5593818at2759"/>
<protein>
    <submittedName>
        <fullName evidence="2">Coiled-coil domain-containing protein 58</fullName>
    </submittedName>
</protein>
<proteinExistence type="inferred from homology"/>
<comment type="similarity">
    <text evidence="1">Belongs to the MIX23 family.</text>
</comment>
<reference evidence="2 3" key="1">
    <citation type="journal article" date="2015" name="Genome Biol. Evol.">
        <title>Phylogenomic analyses indicate that early fungi evolved digesting cell walls of algal ancestors of land plants.</title>
        <authorList>
            <person name="Chang Y."/>
            <person name="Wang S."/>
            <person name="Sekimoto S."/>
            <person name="Aerts A.L."/>
            <person name="Choi C."/>
            <person name="Clum A."/>
            <person name="LaButti K.M."/>
            <person name="Lindquist E.A."/>
            <person name="Yee Ngan C."/>
            <person name="Ohm R.A."/>
            <person name="Salamov A.A."/>
            <person name="Grigoriev I.V."/>
            <person name="Spatafora J.W."/>
            <person name="Berbee M.L."/>
        </authorList>
    </citation>
    <scope>NUCLEOTIDE SEQUENCE [LARGE SCALE GENOMIC DNA]</scope>
    <source>
        <strain evidence="2 3">JEL478</strain>
    </source>
</reference>
<dbReference type="Pfam" id="PF09774">
    <property type="entry name" value="MIX23"/>
    <property type="match status" value="1"/>
</dbReference>
<dbReference type="InterPro" id="IPR019171">
    <property type="entry name" value="MIX23"/>
</dbReference>
<name>A0A139ASH3_GONPJ</name>
<evidence type="ECO:0000256" key="1">
    <source>
        <dbReference type="ARBA" id="ARBA00024204"/>
    </source>
</evidence>
<accession>A0A139ASH3</accession>
<gene>
    <name evidence="2" type="ORF">M427DRAFT_66859</name>
</gene>
<dbReference type="STRING" id="1344416.A0A139ASH3"/>